<keyword evidence="2" id="KW-0677">Repeat</keyword>
<accession>A0AAW2CZZ3</accession>
<proteinExistence type="predicted"/>
<comment type="caution">
    <text evidence="4">The sequence shown here is derived from an EMBL/GenBank/DDBJ whole genome shotgun (WGS) entry which is preliminary data.</text>
</comment>
<sequence length="114" mass="13045">MNKCFPQSEIPEWFRHQSTGPSLSIQLPSNFSNASTWIGLVLCASFSVHEHPTITSDNLDSNISHHLVCHLEAEKGSLESPLLYQITEENFTWLNIQGFIWLYYIPRGSLSDFF</sequence>
<evidence type="ECO:0000313" key="5">
    <source>
        <dbReference type="Proteomes" id="UP001459277"/>
    </source>
</evidence>
<dbReference type="AlphaFoldDB" id="A0AAW2CZZ3"/>
<dbReference type="Proteomes" id="UP001459277">
    <property type="component" value="Unassembled WGS sequence"/>
</dbReference>
<name>A0AAW2CZZ3_9ROSI</name>
<dbReference type="EMBL" id="JAZDWU010000004">
    <property type="protein sequence ID" value="KAL0003873.1"/>
    <property type="molecule type" value="Genomic_DNA"/>
</dbReference>
<evidence type="ECO:0000259" key="3">
    <source>
        <dbReference type="Pfam" id="PF20160"/>
    </source>
</evidence>
<gene>
    <name evidence="4" type="ORF">SO802_011434</name>
</gene>
<reference evidence="4 5" key="1">
    <citation type="submission" date="2024-01" db="EMBL/GenBank/DDBJ databases">
        <title>A telomere-to-telomere, gap-free genome of sweet tea (Lithocarpus litseifolius).</title>
        <authorList>
            <person name="Zhou J."/>
        </authorList>
    </citation>
    <scope>NUCLEOTIDE SEQUENCE [LARGE SCALE GENOMIC DNA]</scope>
    <source>
        <strain evidence="4">Zhou-2022a</strain>
        <tissue evidence="4">Leaf</tissue>
    </source>
</reference>
<evidence type="ECO:0000313" key="4">
    <source>
        <dbReference type="EMBL" id="KAL0003873.1"/>
    </source>
</evidence>
<evidence type="ECO:0000256" key="1">
    <source>
        <dbReference type="ARBA" id="ARBA00022614"/>
    </source>
</evidence>
<keyword evidence="1" id="KW-0433">Leucine-rich repeat</keyword>
<keyword evidence="5" id="KW-1185">Reference proteome</keyword>
<feature type="domain" description="C-JID" evidence="3">
    <location>
        <begin position="5"/>
        <end position="69"/>
    </location>
</feature>
<protein>
    <recommendedName>
        <fullName evidence="3">C-JID domain-containing protein</fullName>
    </recommendedName>
</protein>
<evidence type="ECO:0000256" key="2">
    <source>
        <dbReference type="ARBA" id="ARBA00022737"/>
    </source>
</evidence>
<organism evidence="4 5">
    <name type="scientific">Lithocarpus litseifolius</name>
    <dbReference type="NCBI Taxonomy" id="425828"/>
    <lineage>
        <taxon>Eukaryota</taxon>
        <taxon>Viridiplantae</taxon>
        <taxon>Streptophyta</taxon>
        <taxon>Embryophyta</taxon>
        <taxon>Tracheophyta</taxon>
        <taxon>Spermatophyta</taxon>
        <taxon>Magnoliopsida</taxon>
        <taxon>eudicotyledons</taxon>
        <taxon>Gunneridae</taxon>
        <taxon>Pentapetalae</taxon>
        <taxon>rosids</taxon>
        <taxon>fabids</taxon>
        <taxon>Fagales</taxon>
        <taxon>Fagaceae</taxon>
        <taxon>Lithocarpus</taxon>
    </lineage>
</organism>
<dbReference type="InterPro" id="IPR045344">
    <property type="entry name" value="C-JID"/>
</dbReference>
<dbReference type="Pfam" id="PF20160">
    <property type="entry name" value="C-JID"/>
    <property type="match status" value="1"/>
</dbReference>